<keyword evidence="3" id="KW-1185">Reference proteome</keyword>
<evidence type="ECO:0000313" key="2">
    <source>
        <dbReference type="Ensembl" id="ENSKMAP00000010786.1"/>
    </source>
</evidence>
<proteinExistence type="predicted"/>
<dbReference type="SUPFAM" id="SSF50978">
    <property type="entry name" value="WD40 repeat-like"/>
    <property type="match status" value="1"/>
</dbReference>
<dbReference type="Pfam" id="PF00400">
    <property type="entry name" value="WD40"/>
    <property type="match status" value="2"/>
</dbReference>
<dbReference type="GeneTree" id="ENSGT00940000158003"/>
<dbReference type="InterPro" id="IPR036322">
    <property type="entry name" value="WD40_repeat_dom_sf"/>
</dbReference>
<feature type="compositionally biased region" description="Polar residues" evidence="1">
    <location>
        <begin position="696"/>
        <end position="717"/>
    </location>
</feature>
<dbReference type="Proteomes" id="UP000264800">
    <property type="component" value="Unplaced"/>
</dbReference>
<dbReference type="STRING" id="37003.ENSKMAP00000010786"/>
<dbReference type="Gene3D" id="2.130.10.10">
    <property type="entry name" value="YVTN repeat-like/Quinoprotein amine dehydrogenase"/>
    <property type="match status" value="1"/>
</dbReference>
<sequence>LAVSLKFESNDAGCVLICGMCPACVFSPPPGSAGRPWTVSDEFRRRFVVALLSRCGSVKQLESIHASLSGTSWPWLTYARSRRSPQEEEDSLPRRPQGKPPGVDTGRIWSWFNSSPDWMKTRYLCRIFSLCDFELLRMLCNLTSVLIVRRKRGFQHFNGKNHELKYFLLQFQHSNQMLLISVGSHNPSQQESDPDDPALMVVPGSSKSVSGVSQYRDFVSCLPVNLSKRILGNPTYANIVEVPVPVDDEEKDDVHPTVQVRQFCNDQYTAHAKSRTKPVQMEERNVFCGAYFTKVLEYHQRVLDYRGGFLMATSSKDRLVRLLCVASETKTVAAMKGRGAVRAVQLCEDRDLLITAGCDECIRCWNLKTDTCEAVLCGHTGTINCLDVQADRLVSGAKDCCVKGKPLFTDFDFSHLGSVLCVKINKSAVYSSCDRGLVKIWNLETASLLRVINAHRSSVKCLFVNNWHLLSGDSSGKVMAWSVSCEAGECLMTFRHPKQVKSLTLLYLRVITGCLDGKIRVFNFLTGECLREIQIEQESVNVTSCVQLYQFDKVFWDYTPPTQGGGGNGVAQDGLISERAADLCRKRRYTSIGKRAATSPAQKIVDSDSLKPERREFVQQTGPHHPPTRDAILLRISAIQRALRTDEVSVNMERNARLRDSWGPQTPQDRLDLSADKQNLQSRPKTCLPILRQAASQSLMNSPQSREVSTAPASAKTQPHRGNAHGRFPERQLDDSKPRREIEQSKYVPAKMK</sequence>
<accession>A0A3Q3A3A7</accession>
<evidence type="ECO:0000313" key="3">
    <source>
        <dbReference type="Proteomes" id="UP000264800"/>
    </source>
</evidence>
<protein>
    <submittedName>
        <fullName evidence="2">F-box and WD repeat domain containing 10</fullName>
    </submittedName>
</protein>
<dbReference type="PANTHER" id="PTHR19872">
    <property type="entry name" value="UBIQUITIN LIGASE SPECIFICITY FACTOR/HREP PROTEIN"/>
    <property type="match status" value="1"/>
</dbReference>
<dbReference type="InterPro" id="IPR001680">
    <property type="entry name" value="WD40_rpt"/>
</dbReference>
<feature type="compositionally biased region" description="Basic and acidic residues" evidence="1">
    <location>
        <begin position="605"/>
        <end position="617"/>
    </location>
</feature>
<evidence type="ECO:0000256" key="1">
    <source>
        <dbReference type="SAM" id="MobiDB-lite"/>
    </source>
</evidence>
<dbReference type="InterPro" id="IPR015943">
    <property type="entry name" value="WD40/YVTN_repeat-like_dom_sf"/>
</dbReference>
<dbReference type="PANTHER" id="PTHR19872:SF7">
    <property type="entry name" value="F-BOX AND WD REPEAT DOMAIN CONTAINING PROTEIN 10B-RELATED"/>
    <property type="match status" value="1"/>
</dbReference>
<dbReference type="SMART" id="SM00320">
    <property type="entry name" value="WD40"/>
    <property type="match status" value="5"/>
</dbReference>
<feature type="compositionally biased region" description="Basic and acidic residues" evidence="1">
    <location>
        <begin position="727"/>
        <end position="744"/>
    </location>
</feature>
<dbReference type="Ensembl" id="ENSKMAT00000010950.1">
    <property type="protein sequence ID" value="ENSKMAP00000010786.1"/>
    <property type="gene ID" value="ENSKMAG00000008035.1"/>
</dbReference>
<dbReference type="AlphaFoldDB" id="A0A3Q3A3A7"/>
<organism evidence="2 3">
    <name type="scientific">Kryptolebias marmoratus</name>
    <name type="common">Mangrove killifish</name>
    <name type="synonym">Rivulus marmoratus</name>
    <dbReference type="NCBI Taxonomy" id="37003"/>
    <lineage>
        <taxon>Eukaryota</taxon>
        <taxon>Metazoa</taxon>
        <taxon>Chordata</taxon>
        <taxon>Craniata</taxon>
        <taxon>Vertebrata</taxon>
        <taxon>Euteleostomi</taxon>
        <taxon>Actinopterygii</taxon>
        <taxon>Neopterygii</taxon>
        <taxon>Teleostei</taxon>
        <taxon>Neoteleostei</taxon>
        <taxon>Acanthomorphata</taxon>
        <taxon>Ovalentaria</taxon>
        <taxon>Atherinomorphae</taxon>
        <taxon>Cyprinodontiformes</taxon>
        <taxon>Rivulidae</taxon>
        <taxon>Kryptolebias</taxon>
    </lineage>
</organism>
<reference evidence="2" key="2">
    <citation type="submission" date="2025-09" db="UniProtKB">
        <authorList>
            <consortium name="Ensembl"/>
        </authorList>
    </citation>
    <scope>IDENTIFICATION</scope>
</reference>
<feature type="region of interest" description="Disordered" evidence="1">
    <location>
        <begin position="696"/>
        <end position="753"/>
    </location>
</feature>
<name>A0A3Q3A3A7_KRYMA</name>
<dbReference type="InterPro" id="IPR051075">
    <property type="entry name" value="SCF_subunit_WD-repeat"/>
</dbReference>
<dbReference type="OMA" id="EIWKWFS"/>
<reference evidence="2" key="1">
    <citation type="submission" date="2025-08" db="UniProtKB">
        <authorList>
            <consortium name="Ensembl"/>
        </authorList>
    </citation>
    <scope>IDENTIFICATION</scope>
</reference>
<feature type="region of interest" description="Disordered" evidence="1">
    <location>
        <begin position="600"/>
        <end position="630"/>
    </location>
</feature>